<keyword evidence="6" id="KW-1185">Reference proteome</keyword>
<comment type="similarity">
    <text evidence="1">Belongs to the peptidase C48 family.</text>
</comment>
<dbReference type="PANTHER" id="PTHR48449">
    <property type="entry name" value="DUF1985 DOMAIN-CONTAINING PROTEIN"/>
    <property type="match status" value="1"/>
</dbReference>
<dbReference type="InterPro" id="IPR003653">
    <property type="entry name" value="Peptidase_C48_C"/>
</dbReference>
<feature type="domain" description="Ubiquitin-like protease family profile" evidence="5">
    <location>
        <begin position="628"/>
        <end position="854"/>
    </location>
</feature>
<feature type="compositionally biased region" description="Basic and acidic residues" evidence="4">
    <location>
        <begin position="454"/>
        <end position="468"/>
    </location>
</feature>
<dbReference type="Gene3D" id="3.40.395.10">
    <property type="entry name" value="Adenoviral Proteinase, Chain A"/>
    <property type="match status" value="1"/>
</dbReference>
<evidence type="ECO:0000313" key="6">
    <source>
        <dbReference type="Proteomes" id="UP000694864"/>
    </source>
</evidence>
<evidence type="ECO:0000256" key="3">
    <source>
        <dbReference type="ARBA" id="ARBA00022801"/>
    </source>
</evidence>
<feature type="region of interest" description="Disordered" evidence="4">
    <location>
        <begin position="454"/>
        <end position="483"/>
    </location>
</feature>
<protein>
    <submittedName>
        <fullName evidence="7">Uncharacterized protein LOC104768233</fullName>
    </submittedName>
</protein>
<evidence type="ECO:0000313" key="7">
    <source>
        <dbReference type="RefSeq" id="XP_010490459.2"/>
    </source>
</evidence>
<reference evidence="6" key="1">
    <citation type="journal article" date="2014" name="Nat. Commun.">
        <title>The emerging biofuel crop Camelina sativa retains a highly undifferentiated hexaploid genome structure.</title>
        <authorList>
            <person name="Kagale S."/>
            <person name="Koh C."/>
            <person name="Nixon J."/>
            <person name="Bollina V."/>
            <person name="Clarke W.E."/>
            <person name="Tuteja R."/>
            <person name="Spillane C."/>
            <person name="Robinson S.J."/>
            <person name="Links M.G."/>
            <person name="Clarke C."/>
            <person name="Higgins E.E."/>
            <person name="Huebert T."/>
            <person name="Sharpe A.G."/>
            <person name="Parkin I.A."/>
        </authorList>
    </citation>
    <scope>NUCLEOTIDE SEQUENCE [LARGE SCALE GENOMIC DNA]</scope>
    <source>
        <strain evidence="6">cv. DH55</strain>
    </source>
</reference>
<gene>
    <name evidence="7" type="primary">LOC104768233</name>
</gene>
<evidence type="ECO:0000256" key="2">
    <source>
        <dbReference type="ARBA" id="ARBA00022670"/>
    </source>
</evidence>
<dbReference type="SUPFAM" id="SSF54001">
    <property type="entry name" value="Cysteine proteinases"/>
    <property type="match status" value="1"/>
</dbReference>
<evidence type="ECO:0000256" key="1">
    <source>
        <dbReference type="ARBA" id="ARBA00005234"/>
    </source>
</evidence>
<dbReference type="GeneID" id="104768233"/>
<accession>A0ABM0XSN6</accession>
<dbReference type="InterPro" id="IPR015410">
    <property type="entry name" value="DUF1985"/>
</dbReference>
<evidence type="ECO:0000256" key="4">
    <source>
        <dbReference type="SAM" id="MobiDB-lite"/>
    </source>
</evidence>
<dbReference type="Pfam" id="PF09331">
    <property type="entry name" value="DUF1985"/>
    <property type="match status" value="1"/>
</dbReference>
<name>A0ABM0XSN6_CAMSA</name>
<evidence type="ECO:0000259" key="5">
    <source>
        <dbReference type="PROSITE" id="PS50600"/>
    </source>
</evidence>
<feature type="compositionally biased region" description="Basic and acidic residues" evidence="4">
    <location>
        <begin position="372"/>
        <end position="381"/>
    </location>
</feature>
<dbReference type="Pfam" id="PF02902">
    <property type="entry name" value="Peptidase_C48"/>
    <property type="match status" value="1"/>
</dbReference>
<keyword evidence="2" id="KW-0645">Protease</keyword>
<dbReference type="InterPro" id="IPR038765">
    <property type="entry name" value="Papain-like_cys_pep_sf"/>
</dbReference>
<keyword evidence="3" id="KW-0378">Hydrolase</keyword>
<proteinExistence type="inferred from homology"/>
<organism evidence="6 7">
    <name type="scientific">Camelina sativa</name>
    <name type="common">False flax</name>
    <name type="synonym">Myagrum sativum</name>
    <dbReference type="NCBI Taxonomy" id="90675"/>
    <lineage>
        <taxon>Eukaryota</taxon>
        <taxon>Viridiplantae</taxon>
        <taxon>Streptophyta</taxon>
        <taxon>Embryophyta</taxon>
        <taxon>Tracheophyta</taxon>
        <taxon>Spermatophyta</taxon>
        <taxon>Magnoliopsida</taxon>
        <taxon>eudicotyledons</taxon>
        <taxon>Gunneridae</taxon>
        <taxon>Pentapetalae</taxon>
        <taxon>rosids</taxon>
        <taxon>malvids</taxon>
        <taxon>Brassicales</taxon>
        <taxon>Brassicaceae</taxon>
        <taxon>Camelineae</taxon>
        <taxon>Camelina</taxon>
    </lineage>
</organism>
<dbReference type="RefSeq" id="XP_010490459.2">
    <property type="nucleotide sequence ID" value="XM_010492157.2"/>
</dbReference>
<sequence>MPSSSNIIKYPPLLYEEGKSPLQHRSMNHNCFVSKIGILREGLGVDVWDKLKDSSLGVFIKFAELEYTWAAQRVHFLLTHQLRINNIHEVWSLIDNRPIRFSLNEFAEITRLNCDAFDLLENFDVDHHDFWKEMKIPTTLDGPMWSELVKVIDSSKTWHLDKRMMVGRLCLLSVCVHGIHHTSRIPLATAKRVLDPVAFEKHPWGRVAFSSLVNSVKMVDYDRDSYTIHGCVHALLIWLYESVTGIGESYGVRRIETTGVPLLDWRSSRKRINFTNFIQNEKKLHGQISSGVRVRHMVHVSEENMYPLWSDTDEHTDLHLDELLKDLIHNRLSLDAWSCVKTVGISSKKKKRSAEADKVNDNRGCNPKKKRLTDSDPKCEQGENVTNMEDGKDDKSISLDIWRAIEKMNETISDLGKTLNSRIDALESKFETFVEKKMTVFKEEMGERIKALEKERKEPKDADVRNDATSHTINDDEGTSKTPSWIVEMKQTSQDEFPVQRVVRKESVKVGKKETSKKKKITGLASDDVEDITTQVQKAKLKIASSSEDTWSNKEDQLVHKKLEVTLNRLGEALTKLDGPGPSKTSRRVPQLAGSQKYPYLGNSTVKRIITEGDNVLGDHLKPVDDEKHQRLLDFLSLDKEEPLSTSNAAVRFYWKIMTPRKHWPSYDYGWLTEHHMGCAMAMFRRRYMREPCPYPKERIAFLDQDLMTTLKKDYIQFDMGPKNFVFRDSYVKHVFGEYPEESATNKKWWIDVDNLYACLFVNGNHWVALDIDLRGKKIHIYDSIPTLVNDEQMAIACLPLRRMIPAMLSDMIPETNRKKSRAMLELRRVKKNVPRNENPGDCGVYALKYIECLALGKTFDGLCDENMLALRIKLAAELYDEVRELAIPPNMTDSPPRAVIIPSLVDESL</sequence>
<reference evidence="7" key="2">
    <citation type="submission" date="2025-08" db="UniProtKB">
        <authorList>
            <consortium name="RefSeq"/>
        </authorList>
    </citation>
    <scope>IDENTIFICATION</scope>
    <source>
        <tissue evidence="7">Leaf</tissue>
    </source>
</reference>
<feature type="region of interest" description="Disordered" evidence="4">
    <location>
        <begin position="350"/>
        <end position="393"/>
    </location>
</feature>
<dbReference type="Proteomes" id="UP000694864">
    <property type="component" value="Chromosome 19"/>
</dbReference>
<dbReference type="PANTHER" id="PTHR48449:SF1">
    <property type="entry name" value="DUF1985 DOMAIN-CONTAINING PROTEIN"/>
    <property type="match status" value="1"/>
</dbReference>
<dbReference type="PROSITE" id="PS50600">
    <property type="entry name" value="ULP_PROTEASE"/>
    <property type="match status" value="1"/>
</dbReference>